<dbReference type="InterPro" id="IPR008906">
    <property type="entry name" value="HATC_C_dom"/>
</dbReference>
<dbReference type="Pfam" id="PF05699">
    <property type="entry name" value="Dimer_Tnp_hAT"/>
    <property type="match status" value="1"/>
</dbReference>
<feature type="non-terminal residue" evidence="3">
    <location>
        <position position="205"/>
    </location>
</feature>
<accession>A0AAE0CLV3</accession>
<gene>
    <name evidence="3" type="ORF">Ddye_009012</name>
</gene>
<feature type="region of interest" description="Disordered" evidence="1">
    <location>
        <begin position="145"/>
        <end position="205"/>
    </location>
</feature>
<evidence type="ECO:0000259" key="2">
    <source>
        <dbReference type="Pfam" id="PF05699"/>
    </source>
</evidence>
<dbReference type="PANTHER" id="PTHR23272:SF184">
    <property type="entry name" value="OS03G0311250 PROTEIN"/>
    <property type="match status" value="1"/>
</dbReference>
<dbReference type="Proteomes" id="UP001280121">
    <property type="component" value="Unassembled WGS sequence"/>
</dbReference>
<feature type="domain" description="HAT C-terminal dimerisation" evidence="2">
    <location>
        <begin position="90"/>
        <end position="147"/>
    </location>
</feature>
<name>A0AAE0CLV3_9ROSI</name>
<dbReference type="PANTHER" id="PTHR23272">
    <property type="entry name" value="BED FINGER-RELATED"/>
    <property type="match status" value="1"/>
</dbReference>
<feature type="compositionally biased region" description="Basic and acidic residues" evidence="1">
    <location>
        <begin position="145"/>
        <end position="161"/>
    </location>
</feature>
<dbReference type="EMBL" id="JANJYI010000003">
    <property type="protein sequence ID" value="KAK2655960.1"/>
    <property type="molecule type" value="Genomic_DNA"/>
</dbReference>
<evidence type="ECO:0000313" key="4">
    <source>
        <dbReference type="Proteomes" id="UP001280121"/>
    </source>
</evidence>
<keyword evidence="4" id="KW-1185">Reference proteome</keyword>
<dbReference type="SUPFAM" id="SSF53098">
    <property type="entry name" value="Ribonuclease H-like"/>
    <property type="match status" value="1"/>
</dbReference>
<feature type="compositionally biased region" description="Polar residues" evidence="1">
    <location>
        <begin position="193"/>
        <end position="205"/>
    </location>
</feature>
<dbReference type="AlphaFoldDB" id="A0AAE0CLV3"/>
<evidence type="ECO:0000256" key="1">
    <source>
        <dbReference type="SAM" id="MobiDB-lite"/>
    </source>
</evidence>
<sequence>RQLEINTYCVAIKILFYQLYDEYRRIYGPSLNISVPQNENVSQTRSFGVLGAWSALLSQKIKRLRGSSSSSSSSISYDEIETYRSTNFELIGDDDVDKFDILHWWREHEKHFPILSIIAKQILATPVSTVVVEQEFSAGENILDVRREKKGTEPAEPDRNRSNRIGTGRTGSEPIEPEPEPEPEPRFHESGSDYGSFQNRNLGHV</sequence>
<reference evidence="3" key="1">
    <citation type="journal article" date="2023" name="Plant J.">
        <title>Genome sequences and population genomics provide insights into the demographic history, inbreeding, and mutation load of two 'living fossil' tree species of Dipteronia.</title>
        <authorList>
            <person name="Feng Y."/>
            <person name="Comes H.P."/>
            <person name="Chen J."/>
            <person name="Zhu S."/>
            <person name="Lu R."/>
            <person name="Zhang X."/>
            <person name="Li P."/>
            <person name="Qiu J."/>
            <person name="Olsen K.M."/>
            <person name="Qiu Y."/>
        </authorList>
    </citation>
    <scope>NUCLEOTIDE SEQUENCE</scope>
    <source>
        <strain evidence="3">KIB01</strain>
    </source>
</reference>
<protein>
    <recommendedName>
        <fullName evidence="2">HAT C-terminal dimerisation domain-containing protein</fullName>
    </recommendedName>
</protein>
<organism evidence="3 4">
    <name type="scientific">Dipteronia dyeriana</name>
    <dbReference type="NCBI Taxonomy" id="168575"/>
    <lineage>
        <taxon>Eukaryota</taxon>
        <taxon>Viridiplantae</taxon>
        <taxon>Streptophyta</taxon>
        <taxon>Embryophyta</taxon>
        <taxon>Tracheophyta</taxon>
        <taxon>Spermatophyta</taxon>
        <taxon>Magnoliopsida</taxon>
        <taxon>eudicotyledons</taxon>
        <taxon>Gunneridae</taxon>
        <taxon>Pentapetalae</taxon>
        <taxon>rosids</taxon>
        <taxon>malvids</taxon>
        <taxon>Sapindales</taxon>
        <taxon>Sapindaceae</taxon>
        <taxon>Hippocastanoideae</taxon>
        <taxon>Acereae</taxon>
        <taxon>Dipteronia</taxon>
    </lineage>
</organism>
<dbReference type="InterPro" id="IPR012337">
    <property type="entry name" value="RNaseH-like_sf"/>
</dbReference>
<proteinExistence type="predicted"/>
<evidence type="ECO:0000313" key="3">
    <source>
        <dbReference type="EMBL" id="KAK2655960.1"/>
    </source>
</evidence>
<comment type="caution">
    <text evidence="3">The sequence shown here is derived from an EMBL/GenBank/DDBJ whole genome shotgun (WGS) entry which is preliminary data.</text>
</comment>
<dbReference type="GO" id="GO:0046983">
    <property type="term" value="F:protein dimerization activity"/>
    <property type="evidence" value="ECO:0007669"/>
    <property type="project" value="InterPro"/>
</dbReference>